<feature type="region of interest" description="Disordered" evidence="1">
    <location>
        <begin position="57"/>
        <end position="89"/>
    </location>
</feature>
<dbReference type="EMBL" id="BGZK01001792">
    <property type="protein sequence ID" value="GBP86396.1"/>
    <property type="molecule type" value="Genomic_DNA"/>
</dbReference>
<feature type="compositionally biased region" description="Basic and acidic residues" evidence="1">
    <location>
        <begin position="72"/>
        <end position="89"/>
    </location>
</feature>
<dbReference type="AlphaFoldDB" id="A0A4C1ZCU0"/>
<proteinExistence type="predicted"/>
<organism evidence="2 3">
    <name type="scientific">Eumeta variegata</name>
    <name type="common">Bagworm moth</name>
    <name type="synonym">Eumeta japonica</name>
    <dbReference type="NCBI Taxonomy" id="151549"/>
    <lineage>
        <taxon>Eukaryota</taxon>
        <taxon>Metazoa</taxon>
        <taxon>Ecdysozoa</taxon>
        <taxon>Arthropoda</taxon>
        <taxon>Hexapoda</taxon>
        <taxon>Insecta</taxon>
        <taxon>Pterygota</taxon>
        <taxon>Neoptera</taxon>
        <taxon>Endopterygota</taxon>
        <taxon>Lepidoptera</taxon>
        <taxon>Glossata</taxon>
        <taxon>Ditrysia</taxon>
        <taxon>Tineoidea</taxon>
        <taxon>Psychidae</taxon>
        <taxon>Oiketicinae</taxon>
        <taxon>Eumeta</taxon>
    </lineage>
</organism>
<evidence type="ECO:0000313" key="2">
    <source>
        <dbReference type="EMBL" id="GBP86396.1"/>
    </source>
</evidence>
<dbReference type="Proteomes" id="UP000299102">
    <property type="component" value="Unassembled WGS sequence"/>
</dbReference>
<name>A0A4C1ZCU0_EUMVA</name>
<evidence type="ECO:0000313" key="3">
    <source>
        <dbReference type="Proteomes" id="UP000299102"/>
    </source>
</evidence>
<keyword evidence="3" id="KW-1185">Reference proteome</keyword>
<reference evidence="2 3" key="1">
    <citation type="journal article" date="2019" name="Commun. Biol.">
        <title>The bagworm genome reveals a unique fibroin gene that provides high tensile strength.</title>
        <authorList>
            <person name="Kono N."/>
            <person name="Nakamura H."/>
            <person name="Ohtoshi R."/>
            <person name="Tomita M."/>
            <person name="Numata K."/>
            <person name="Arakawa K."/>
        </authorList>
    </citation>
    <scope>NUCLEOTIDE SEQUENCE [LARGE SCALE GENOMIC DNA]</scope>
</reference>
<sequence>MGKGKEEVKSKDGRTIYLKDGEGQLEIERNGRNWERPMSIENLTNGLKGIRVHEFASTQSGEKKHHCKSRHEKFSRTRNGSDDASGHDGGHVKHGLQFESEVTSLSTSEFVLNTETVGEGIEEERRIDKGRGQGRGREADTTVLRMHCNVVSYFFLFATQFSIKSEPFLLARAAPAGAGGARAGGHVPLSDITSAAHQRQHVTTLAQTDFTQKSGSPRRGPPSRRRGLRLVRRRRRAAVRLLPNAAPFMELK</sequence>
<protein>
    <submittedName>
        <fullName evidence="2">Uncharacterized protein</fullName>
    </submittedName>
</protein>
<comment type="caution">
    <text evidence="2">The sequence shown here is derived from an EMBL/GenBank/DDBJ whole genome shotgun (WGS) entry which is preliminary data.</text>
</comment>
<gene>
    <name evidence="2" type="ORF">EVAR_63225_1</name>
</gene>
<evidence type="ECO:0000256" key="1">
    <source>
        <dbReference type="SAM" id="MobiDB-lite"/>
    </source>
</evidence>
<accession>A0A4C1ZCU0</accession>